<proteinExistence type="predicted"/>
<sequence length="81" mass="8551">MSGARTWIVRQFDAERGRWMLWLPVAMGLGIAIYFELPSEPPIWLGFALAAASLGATFLAPPGSAVRALCIGLVAASTGFG</sequence>
<feature type="non-terminal residue" evidence="2">
    <location>
        <position position="81"/>
    </location>
</feature>
<keyword evidence="1" id="KW-0812">Transmembrane</keyword>
<keyword evidence="1" id="KW-0472">Membrane</keyword>
<reference evidence="2" key="1">
    <citation type="submission" date="2023-06" db="EMBL/GenBank/DDBJ databases">
        <title>Draft genome sequence of Nocardioides sp. SOB72.</title>
        <authorList>
            <person name="Zhang G."/>
        </authorList>
    </citation>
    <scope>NUCLEOTIDE SEQUENCE</scope>
    <source>
        <strain evidence="2">SOB72</strain>
    </source>
</reference>
<feature type="transmembrane region" description="Helical" evidence="1">
    <location>
        <begin position="43"/>
        <end position="60"/>
    </location>
</feature>
<evidence type="ECO:0000313" key="2">
    <source>
        <dbReference type="EMBL" id="MDN4163753.1"/>
    </source>
</evidence>
<keyword evidence="1" id="KW-1133">Transmembrane helix</keyword>
<comment type="caution">
    <text evidence="2">The sequence shown here is derived from an EMBL/GenBank/DDBJ whole genome shotgun (WGS) entry which is preliminary data.</text>
</comment>
<evidence type="ECO:0000313" key="3">
    <source>
        <dbReference type="Proteomes" id="UP001168537"/>
    </source>
</evidence>
<feature type="transmembrane region" description="Helical" evidence="1">
    <location>
        <begin position="20"/>
        <end position="37"/>
    </location>
</feature>
<name>A0ABT8EZZ9_9ACTN</name>
<accession>A0ABT8EZZ9</accession>
<gene>
    <name evidence="2" type="ORF">QWY29_20515</name>
</gene>
<dbReference type="EMBL" id="JAUHJR010000208">
    <property type="protein sequence ID" value="MDN4163753.1"/>
    <property type="molecule type" value="Genomic_DNA"/>
</dbReference>
<evidence type="ECO:0008006" key="4">
    <source>
        <dbReference type="Google" id="ProtNLM"/>
    </source>
</evidence>
<evidence type="ECO:0000256" key="1">
    <source>
        <dbReference type="SAM" id="Phobius"/>
    </source>
</evidence>
<keyword evidence="3" id="KW-1185">Reference proteome</keyword>
<organism evidence="2 3">
    <name type="scientific">Nocardioides abyssi</name>
    <dbReference type="NCBI Taxonomy" id="3058370"/>
    <lineage>
        <taxon>Bacteria</taxon>
        <taxon>Bacillati</taxon>
        <taxon>Actinomycetota</taxon>
        <taxon>Actinomycetes</taxon>
        <taxon>Propionibacteriales</taxon>
        <taxon>Nocardioidaceae</taxon>
        <taxon>Nocardioides</taxon>
    </lineage>
</organism>
<dbReference type="Proteomes" id="UP001168537">
    <property type="component" value="Unassembled WGS sequence"/>
</dbReference>
<dbReference type="RefSeq" id="WP_300963071.1">
    <property type="nucleotide sequence ID" value="NZ_JAUHJR010000208.1"/>
</dbReference>
<protein>
    <recommendedName>
        <fullName evidence="4">Competence protein ComEC</fullName>
    </recommendedName>
</protein>